<dbReference type="EMBL" id="JAYLAA010000039">
    <property type="protein sequence ID" value="MEC3876161.1"/>
    <property type="molecule type" value="Genomic_DNA"/>
</dbReference>
<organism evidence="1 2">
    <name type="scientific">Chryseobacterium salviniae</name>
    <dbReference type="NCBI Taxonomy" id="3101750"/>
    <lineage>
        <taxon>Bacteria</taxon>
        <taxon>Pseudomonadati</taxon>
        <taxon>Bacteroidota</taxon>
        <taxon>Flavobacteriia</taxon>
        <taxon>Flavobacteriales</taxon>
        <taxon>Weeksellaceae</taxon>
        <taxon>Chryseobacterium group</taxon>
        <taxon>Chryseobacterium</taxon>
    </lineage>
</organism>
<dbReference type="RefSeq" id="WP_164462427.1">
    <property type="nucleotide sequence ID" value="NZ_JAYLAA010000039.1"/>
</dbReference>
<reference evidence="1 2" key="1">
    <citation type="submission" date="2024-01" db="EMBL/GenBank/DDBJ databases">
        <title>Chryseobacterium sp. T9W2-O.</title>
        <authorList>
            <person name="Maltman C."/>
        </authorList>
    </citation>
    <scope>NUCLEOTIDE SEQUENCE [LARGE SCALE GENOMIC DNA]</scope>
    <source>
        <strain evidence="1 2">T9W2-O</strain>
    </source>
</reference>
<accession>A0ABU6HTX9</accession>
<dbReference type="Proteomes" id="UP001348397">
    <property type="component" value="Unassembled WGS sequence"/>
</dbReference>
<comment type="caution">
    <text evidence="1">The sequence shown here is derived from an EMBL/GenBank/DDBJ whole genome shotgun (WGS) entry which is preliminary data.</text>
</comment>
<evidence type="ECO:0000313" key="1">
    <source>
        <dbReference type="EMBL" id="MEC3876161.1"/>
    </source>
</evidence>
<proteinExistence type="predicted"/>
<keyword evidence="2" id="KW-1185">Reference proteome</keyword>
<gene>
    <name evidence="1" type="ORF">SOP96_10595</name>
</gene>
<protein>
    <submittedName>
        <fullName evidence="1">Uncharacterized protein</fullName>
    </submittedName>
</protein>
<name>A0ABU6HTX9_9FLAO</name>
<sequence>MKTVKIYLNKEKTRFRIVKPTAQFTGNWDALVYDVTNGNFHSFKVYK</sequence>
<evidence type="ECO:0000313" key="2">
    <source>
        <dbReference type="Proteomes" id="UP001348397"/>
    </source>
</evidence>